<proteinExistence type="predicted"/>
<protein>
    <recommendedName>
        <fullName evidence="3">DDE Tnp4 domain-containing protein</fullName>
    </recommendedName>
</protein>
<name>A0ABQ9JHP0_9CUCU</name>
<dbReference type="Proteomes" id="UP001162164">
    <property type="component" value="Unassembled WGS sequence"/>
</dbReference>
<gene>
    <name evidence="1" type="ORF">NQ317_011218</name>
</gene>
<comment type="caution">
    <text evidence="1">The sequence shown here is derived from an EMBL/GenBank/DDBJ whole genome shotgun (WGS) entry which is preliminary data.</text>
</comment>
<accession>A0ABQ9JHP0</accession>
<evidence type="ECO:0000313" key="2">
    <source>
        <dbReference type="Proteomes" id="UP001162164"/>
    </source>
</evidence>
<evidence type="ECO:0008006" key="3">
    <source>
        <dbReference type="Google" id="ProtNLM"/>
    </source>
</evidence>
<reference evidence="1" key="1">
    <citation type="journal article" date="2023" name="Insect Mol. Biol.">
        <title>Genome sequencing provides insights into the evolution of gene families encoding plant cell wall-degrading enzymes in longhorned beetles.</title>
        <authorList>
            <person name="Shin N.R."/>
            <person name="Okamura Y."/>
            <person name="Kirsch R."/>
            <person name="Pauchet Y."/>
        </authorList>
    </citation>
    <scope>NUCLEOTIDE SEQUENCE</scope>
    <source>
        <strain evidence="1">MMC_N1</strain>
    </source>
</reference>
<organism evidence="1 2">
    <name type="scientific">Molorchus minor</name>
    <dbReference type="NCBI Taxonomy" id="1323400"/>
    <lineage>
        <taxon>Eukaryota</taxon>
        <taxon>Metazoa</taxon>
        <taxon>Ecdysozoa</taxon>
        <taxon>Arthropoda</taxon>
        <taxon>Hexapoda</taxon>
        <taxon>Insecta</taxon>
        <taxon>Pterygota</taxon>
        <taxon>Neoptera</taxon>
        <taxon>Endopterygota</taxon>
        <taxon>Coleoptera</taxon>
        <taxon>Polyphaga</taxon>
        <taxon>Cucujiformia</taxon>
        <taxon>Chrysomeloidea</taxon>
        <taxon>Cerambycidae</taxon>
        <taxon>Lamiinae</taxon>
        <taxon>Monochamini</taxon>
        <taxon>Molorchus</taxon>
    </lineage>
</organism>
<evidence type="ECO:0000313" key="1">
    <source>
        <dbReference type="EMBL" id="KAJ8977207.1"/>
    </source>
</evidence>
<sequence length="121" mass="13892">MRFLATGESFRSLAFQFRICHSWISIIIRQVAESIVTRMLTLVMPQPTEEMFKTISRKYRSLWDFPNCVGAIVEFYSVVMLAIVDADNKFVAVDIGSYGREGDAGIYLKSKFGQKILKKRI</sequence>
<dbReference type="EMBL" id="JAPWTJ010000576">
    <property type="protein sequence ID" value="KAJ8977207.1"/>
    <property type="molecule type" value="Genomic_DNA"/>
</dbReference>
<keyword evidence="2" id="KW-1185">Reference proteome</keyword>